<gene>
    <name evidence="3" type="ORF">PAI11_07260</name>
</gene>
<dbReference type="PROSITE" id="PS51257">
    <property type="entry name" value="PROKAR_LIPOPROTEIN"/>
    <property type="match status" value="1"/>
</dbReference>
<evidence type="ECO:0000256" key="1">
    <source>
        <dbReference type="SAM" id="SignalP"/>
    </source>
</evidence>
<feature type="domain" description="Mce/MlaD" evidence="2">
    <location>
        <begin position="32"/>
        <end position="106"/>
    </location>
</feature>
<comment type="caution">
    <text evidence="3">The sequence shown here is derived from an EMBL/GenBank/DDBJ whole genome shotgun (WGS) entry which is preliminary data.</text>
</comment>
<dbReference type="InterPro" id="IPR052336">
    <property type="entry name" value="MlaD_Phospholipid_Transporter"/>
</dbReference>
<name>H0E1R4_9ACTN</name>
<keyword evidence="3" id="KW-0436">Ligase</keyword>
<evidence type="ECO:0000259" key="2">
    <source>
        <dbReference type="Pfam" id="PF02470"/>
    </source>
</evidence>
<evidence type="ECO:0000313" key="3">
    <source>
        <dbReference type="EMBL" id="EHN12381.1"/>
    </source>
</evidence>
<dbReference type="PANTHER" id="PTHR33371:SF4">
    <property type="entry name" value="INTERMEMBRANE PHOSPHOLIPID TRANSPORT SYSTEM BINDING PROTEIN MLAD"/>
    <property type="match status" value="1"/>
</dbReference>
<dbReference type="Proteomes" id="UP000005143">
    <property type="component" value="Unassembled WGS sequence"/>
</dbReference>
<dbReference type="Pfam" id="PF02470">
    <property type="entry name" value="MlaD"/>
    <property type="match status" value="1"/>
</dbReference>
<dbReference type="GO" id="GO:0004467">
    <property type="term" value="F:long-chain fatty acid-CoA ligase activity"/>
    <property type="evidence" value="ECO:0007669"/>
    <property type="project" value="UniProtKB-EC"/>
</dbReference>
<dbReference type="OrthoDB" id="5241191at2"/>
<dbReference type="GO" id="GO:0005548">
    <property type="term" value="F:phospholipid transporter activity"/>
    <property type="evidence" value="ECO:0007669"/>
    <property type="project" value="TreeGrafter"/>
</dbReference>
<keyword evidence="4" id="KW-1185">Reference proteome</keyword>
<dbReference type="EMBL" id="AGUD01000029">
    <property type="protein sequence ID" value="EHN12381.1"/>
    <property type="molecule type" value="Genomic_DNA"/>
</dbReference>
<feature type="signal peptide" evidence="1">
    <location>
        <begin position="1"/>
        <end position="18"/>
    </location>
</feature>
<evidence type="ECO:0000313" key="4">
    <source>
        <dbReference type="Proteomes" id="UP000005143"/>
    </source>
</evidence>
<protein>
    <submittedName>
        <fullName evidence="3">Long-chain-fatty-acid--CoA ligase</fullName>
        <ecNumber evidence="3">6.2.1.3</ecNumber>
    </submittedName>
</protein>
<feature type="chain" id="PRO_5039425962" evidence="1">
    <location>
        <begin position="19"/>
        <end position="434"/>
    </location>
</feature>
<dbReference type="AlphaFoldDB" id="H0E1R4"/>
<dbReference type="RefSeq" id="WP_007570997.1">
    <property type="nucleotide sequence ID" value="NZ_AGUD01000029.1"/>
</dbReference>
<dbReference type="GO" id="GO:0005543">
    <property type="term" value="F:phospholipid binding"/>
    <property type="evidence" value="ECO:0007669"/>
    <property type="project" value="TreeGrafter"/>
</dbReference>
<sequence>MTRRWRAVAALLPLIAVAGCGGDGGSTASGRVDAIFANASFAGPGQDVRIAGATVGKVTDVTLTGDRRARVAMRVDPRFLPFRADATCSVLPQSLIGERFVDCDPGTPSAPALTARGGAATVPLRRTQSPVDLDLVVAMLGQPANVRLQLLLNEIGAGTAARGPQIAAAIRRANPALGQIGRTLDVLERDRDALARTVDASGDVLGALDRGRRDLTAFSRDGGRFLQTTGGERANLDRTLRRLAPALRELRPALADLTATSRDATPAVADLRAASPDLTGLMRQVGPLSDSARPALRRLRDAARVSTPRLRRAAPQLQRLMTTVDALAPSVPAATAVARSLRDSGAAEYLSAFAYAGALSTSRFDARTHLIPVQIIPMLCTLTSATPVPSCEGRFADETAGRVAKSAAGYRARVRQALRQDPPALGARSRRAAR</sequence>
<accession>H0E1R4</accession>
<dbReference type="InterPro" id="IPR003399">
    <property type="entry name" value="Mce/MlaD"/>
</dbReference>
<proteinExistence type="predicted"/>
<organism evidence="3 4">
    <name type="scientific">Patulibacter medicamentivorans</name>
    <dbReference type="NCBI Taxonomy" id="1097667"/>
    <lineage>
        <taxon>Bacteria</taxon>
        <taxon>Bacillati</taxon>
        <taxon>Actinomycetota</taxon>
        <taxon>Thermoleophilia</taxon>
        <taxon>Solirubrobacterales</taxon>
        <taxon>Patulibacteraceae</taxon>
        <taxon>Patulibacter</taxon>
    </lineage>
</organism>
<dbReference type="EC" id="6.2.1.3" evidence="3"/>
<keyword evidence="1" id="KW-0732">Signal</keyword>
<dbReference type="PANTHER" id="PTHR33371">
    <property type="entry name" value="INTERMEMBRANE PHOSPHOLIPID TRANSPORT SYSTEM BINDING PROTEIN MLAD-RELATED"/>
    <property type="match status" value="1"/>
</dbReference>
<reference evidence="3 4" key="1">
    <citation type="journal article" date="2013" name="Biodegradation">
        <title>Quantitative proteomic analysis of ibuprofen-degrading Patulibacter sp. strain I11.</title>
        <authorList>
            <person name="Almeida B."/>
            <person name="Kjeldal H."/>
            <person name="Lolas I."/>
            <person name="Knudsen A.D."/>
            <person name="Carvalho G."/>
            <person name="Nielsen K.L."/>
            <person name="Barreto Crespo M.T."/>
            <person name="Stensballe A."/>
            <person name="Nielsen J.L."/>
        </authorList>
    </citation>
    <scope>NUCLEOTIDE SEQUENCE [LARGE SCALE GENOMIC DNA]</scope>
    <source>
        <strain evidence="3 4">I11</strain>
    </source>
</reference>